<dbReference type="HOGENOM" id="CLU_009635_2_2_1"/>
<dbReference type="PANTHER" id="PTHR47501">
    <property type="entry name" value="TRANSPOSASE-RELATED"/>
    <property type="match status" value="1"/>
</dbReference>
<protein>
    <submittedName>
        <fullName evidence="2">Uncharacterized protein</fullName>
    </submittedName>
</protein>
<accession>E3KN87</accession>
<feature type="region of interest" description="Disordered" evidence="1">
    <location>
        <begin position="440"/>
        <end position="505"/>
    </location>
</feature>
<reference evidence="3" key="2">
    <citation type="journal article" date="2011" name="Proc. Natl. Acad. Sci. U.S.A.">
        <title>Obligate biotrophy features unraveled by the genomic analysis of rust fungi.</title>
        <authorList>
            <person name="Duplessis S."/>
            <person name="Cuomo C.A."/>
            <person name="Lin Y.-C."/>
            <person name="Aerts A."/>
            <person name="Tisserant E."/>
            <person name="Veneault-Fourrey C."/>
            <person name="Joly D.L."/>
            <person name="Hacquard S."/>
            <person name="Amselem J."/>
            <person name="Cantarel B.L."/>
            <person name="Chiu R."/>
            <person name="Coutinho P.M."/>
            <person name="Feau N."/>
            <person name="Field M."/>
            <person name="Frey P."/>
            <person name="Gelhaye E."/>
            <person name="Goldberg J."/>
            <person name="Grabherr M.G."/>
            <person name="Kodira C.D."/>
            <person name="Kohler A."/>
            <person name="Kuees U."/>
            <person name="Lindquist E.A."/>
            <person name="Lucas S.M."/>
            <person name="Mago R."/>
            <person name="Mauceli E."/>
            <person name="Morin E."/>
            <person name="Murat C."/>
            <person name="Pangilinan J.L."/>
            <person name="Park R."/>
            <person name="Pearson M."/>
            <person name="Quesneville H."/>
            <person name="Rouhier N."/>
            <person name="Sakthikumar S."/>
            <person name="Salamov A.A."/>
            <person name="Schmutz J."/>
            <person name="Selles B."/>
            <person name="Shapiro H."/>
            <person name="Tanguay P."/>
            <person name="Tuskan G.A."/>
            <person name="Henrissat B."/>
            <person name="Van de Peer Y."/>
            <person name="Rouze P."/>
            <person name="Ellis J.G."/>
            <person name="Dodds P.N."/>
            <person name="Schein J.E."/>
            <person name="Zhong S."/>
            <person name="Hamelin R.C."/>
            <person name="Grigoriev I.V."/>
            <person name="Szabo L.J."/>
            <person name="Martin F."/>
        </authorList>
    </citation>
    <scope>NUCLEOTIDE SEQUENCE [LARGE SCALE GENOMIC DNA]</scope>
    <source>
        <strain evidence="3">CRL 75-36-700-3 / race SCCL</strain>
    </source>
</reference>
<gene>
    <name evidence="2" type="ORF">PGTG_11052</name>
</gene>
<dbReference type="VEuPathDB" id="FungiDB:PGTG_11052"/>
<dbReference type="InParanoid" id="E3KN87"/>
<dbReference type="OrthoDB" id="2505003at2759"/>
<proteinExistence type="predicted"/>
<feature type="compositionally biased region" description="Acidic residues" evidence="1">
    <location>
        <begin position="459"/>
        <end position="473"/>
    </location>
</feature>
<evidence type="ECO:0000256" key="1">
    <source>
        <dbReference type="SAM" id="MobiDB-lite"/>
    </source>
</evidence>
<feature type="compositionally biased region" description="Polar residues" evidence="1">
    <location>
        <begin position="214"/>
        <end position="228"/>
    </location>
</feature>
<reference key="1">
    <citation type="submission" date="2007-01" db="EMBL/GenBank/DDBJ databases">
        <title>The Genome Sequence of Puccinia graminis f. sp. tritici Strain CRL 75-36-700-3.</title>
        <authorList>
            <consortium name="The Broad Institute Genome Sequencing Platform"/>
            <person name="Birren B."/>
            <person name="Lander E."/>
            <person name="Galagan J."/>
            <person name="Nusbaum C."/>
            <person name="Devon K."/>
            <person name="Cuomo C."/>
            <person name="Jaffe D."/>
            <person name="Butler J."/>
            <person name="Alvarez P."/>
            <person name="Gnerre S."/>
            <person name="Grabherr M."/>
            <person name="Mauceli E."/>
            <person name="Brockman W."/>
            <person name="Young S."/>
            <person name="LaButti K."/>
            <person name="Sykes S."/>
            <person name="DeCaprio D."/>
            <person name="Crawford M."/>
            <person name="Koehrsen M."/>
            <person name="Engels R."/>
            <person name="Montgomery P."/>
            <person name="Pearson M."/>
            <person name="Howarth C."/>
            <person name="Larson L."/>
            <person name="White J."/>
            <person name="Zeng Q."/>
            <person name="Kodira C."/>
            <person name="Yandava C."/>
            <person name="Alvarado L."/>
            <person name="O'Leary S."/>
            <person name="Szabo L."/>
            <person name="Dean R."/>
            <person name="Schein J."/>
        </authorList>
    </citation>
    <scope>NUCLEOTIDE SEQUENCE</scope>
    <source>
        <strain>CRL 75-36-700-3</strain>
    </source>
</reference>
<evidence type="ECO:0000313" key="2">
    <source>
        <dbReference type="EMBL" id="EFP85723.2"/>
    </source>
</evidence>
<dbReference type="PANTHER" id="PTHR47501:SF5">
    <property type="entry name" value="HAT C-TERMINAL DIMERISATION DOMAIN-CONTAINING PROTEIN"/>
    <property type="match status" value="1"/>
</dbReference>
<feature type="region of interest" description="Disordered" evidence="1">
    <location>
        <begin position="1"/>
        <end position="129"/>
    </location>
</feature>
<feature type="region of interest" description="Disordered" evidence="1">
    <location>
        <begin position="172"/>
        <end position="228"/>
    </location>
</feature>
<organism evidence="2 3">
    <name type="scientific">Puccinia graminis f. sp. tritici (strain CRL 75-36-700-3 / race SCCL)</name>
    <name type="common">Black stem rust fungus</name>
    <dbReference type="NCBI Taxonomy" id="418459"/>
    <lineage>
        <taxon>Eukaryota</taxon>
        <taxon>Fungi</taxon>
        <taxon>Dikarya</taxon>
        <taxon>Basidiomycota</taxon>
        <taxon>Pucciniomycotina</taxon>
        <taxon>Pucciniomycetes</taxon>
        <taxon>Pucciniales</taxon>
        <taxon>Pucciniaceae</taxon>
        <taxon>Puccinia</taxon>
    </lineage>
</organism>
<dbReference type="GeneID" id="10544289"/>
<name>E3KN87_PUCGT</name>
<dbReference type="EMBL" id="DS178296">
    <property type="protein sequence ID" value="EFP85723.2"/>
    <property type="molecule type" value="Genomic_DNA"/>
</dbReference>
<dbReference type="AlphaFoldDB" id="E3KN87"/>
<feature type="compositionally biased region" description="Basic and acidic residues" evidence="1">
    <location>
        <begin position="474"/>
        <end position="497"/>
    </location>
</feature>
<dbReference type="RefSeq" id="XP_003330142.2">
    <property type="nucleotide sequence ID" value="XM_003330094.2"/>
</dbReference>
<evidence type="ECO:0000313" key="3">
    <source>
        <dbReference type="Proteomes" id="UP000008783"/>
    </source>
</evidence>
<dbReference type="Proteomes" id="UP000008783">
    <property type="component" value="Unassembled WGS sequence"/>
</dbReference>
<feature type="compositionally biased region" description="Basic residues" evidence="1">
    <location>
        <begin position="87"/>
        <end position="97"/>
    </location>
</feature>
<sequence>MSRKSYGLGLSSQPNGPGNELRRSSRVSSTTSRHPSIILPPSDSRRSVNRTLPATQKSKKKRTRSVSTSVTEASDQEVSTNKNSSKNQKKKKQKKKTITQVNDSDSGSIIDLREDSEPDNSKIPAAKPCAEKYDSPLEFFGKPFYPDKTTEEERKKKPITYNCKWCKKRVRGGHNSDANLQKHRDGSNQAGRDGSGCPNRSLAIQAGAKLPPTVNETKAQAEKNGTGNKKLTSFFGRTEKFDKKILNQNLMIWQTRNALPWSRIEDIDLQAGFHYCQPDAILFKRKWVAAEAKQLYISLQGAMLQTLKKSSSKFTLVHDAWTTKGNRYAFIGSSVAYINDEWEFNMMHLSLKLTTDSASSNNTMATRVYDILADKNGTYSFDWRPERMHIRCFCHKIALIVNAGLAELGMIAPPPAKIKESVLGTFPYSDAMETITEVEEEMEEDNNGPASCSVGEDNINIDDDSEPEHDEEELSKLLEQQEKDAGNLDEEQREHQATNRNESNSLDRLTKKLDFVVRKITATSAWRQVFIRKTKKKGLKLRSLIPGYGIRWNIKFESRERAYEAREVSS</sequence>
<keyword evidence="3" id="KW-1185">Reference proteome</keyword>
<dbReference type="KEGG" id="pgr:PGTG_11052"/>